<name>A0ABP6LGH1_9ACTN</name>
<feature type="compositionally biased region" description="Basic and acidic residues" evidence="1">
    <location>
        <begin position="141"/>
        <end position="164"/>
    </location>
</feature>
<reference evidence="4" key="1">
    <citation type="journal article" date="2019" name="Int. J. Syst. Evol. Microbiol.">
        <title>The Global Catalogue of Microorganisms (GCM) 10K type strain sequencing project: providing services to taxonomists for standard genome sequencing and annotation.</title>
        <authorList>
            <consortium name="The Broad Institute Genomics Platform"/>
            <consortium name="The Broad Institute Genome Sequencing Center for Infectious Disease"/>
            <person name="Wu L."/>
            <person name="Ma J."/>
        </authorList>
    </citation>
    <scope>NUCLEOTIDE SEQUENCE [LARGE SCALE GENOMIC DNA]</scope>
    <source>
        <strain evidence="4">JCM 3106</strain>
    </source>
</reference>
<dbReference type="SUPFAM" id="SSF54427">
    <property type="entry name" value="NTF2-like"/>
    <property type="match status" value="1"/>
</dbReference>
<evidence type="ECO:0000313" key="3">
    <source>
        <dbReference type="EMBL" id="GAA3039941.1"/>
    </source>
</evidence>
<protein>
    <recommendedName>
        <fullName evidence="2">SnoaL-like domain-containing protein</fullName>
    </recommendedName>
</protein>
<dbReference type="InterPro" id="IPR037401">
    <property type="entry name" value="SnoaL-like"/>
</dbReference>
<evidence type="ECO:0000256" key="1">
    <source>
        <dbReference type="SAM" id="MobiDB-lite"/>
    </source>
</evidence>
<proteinExistence type="predicted"/>
<comment type="caution">
    <text evidence="3">The sequence shown here is derived from an EMBL/GenBank/DDBJ whole genome shotgun (WGS) entry which is preliminary data.</text>
</comment>
<dbReference type="InterPro" id="IPR032710">
    <property type="entry name" value="NTF2-like_dom_sf"/>
</dbReference>
<organism evidence="3 4">
    <name type="scientific">Streptosporangium longisporum</name>
    <dbReference type="NCBI Taxonomy" id="46187"/>
    <lineage>
        <taxon>Bacteria</taxon>
        <taxon>Bacillati</taxon>
        <taxon>Actinomycetota</taxon>
        <taxon>Actinomycetes</taxon>
        <taxon>Streptosporangiales</taxon>
        <taxon>Streptosporangiaceae</taxon>
        <taxon>Streptosporangium</taxon>
    </lineage>
</organism>
<feature type="region of interest" description="Disordered" evidence="1">
    <location>
        <begin position="130"/>
        <end position="172"/>
    </location>
</feature>
<evidence type="ECO:0000259" key="2">
    <source>
        <dbReference type="Pfam" id="PF13474"/>
    </source>
</evidence>
<dbReference type="RefSeq" id="WP_344907207.1">
    <property type="nucleotide sequence ID" value="NZ_BAAAWD010000030.1"/>
</dbReference>
<accession>A0ABP6LGH1</accession>
<dbReference type="Pfam" id="PF13474">
    <property type="entry name" value="SnoaL_3"/>
    <property type="match status" value="1"/>
</dbReference>
<feature type="domain" description="SnoaL-like" evidence="2">
    <location>
        <begin position="8"/>
        <end position="130"/>
    </location>
</feature>
<sequence length="172" mass="18969">MTTDDEQIRTLILRWAGAVDDGDLDGVLADHDDDIVMFDVPPPYEGVRGIDAYRETWPSFLQWQTRAGVFEIETLDVTAGDDVAFAHALVRCGERERLAEEPRARLRLTLGLRRRQGRWVVAHEHHSFPLVEPAPAPEDTADGRAGADDRITADDGGTADDRITANHGGTGN</sequence>
<gene>
    <name evidence="3" type="ORF">GCM10017559_80390</name>
</gene>
<dbReference type="Proteomes" id="UP001499930">
    <property type="component" value="Unassembled WGS sequence"/>
</dbReference>
<keyword evidence="4" id="KW-1185">Reference proteome</keyword>
<evidence type="ECO:0000313" key="4">
    <source>
        <dbReference type="Proteomes" id="UP001499930"/>
    </source>
</evidence>
<dbReference type="EMBL" id="BAAAWD010000030">
    <property type="protein sequence ID" value="GAA3039941.1"/>
    <property type="molecule type" value="Genomic_DNA"/>
</dbReference>
<dbReference type="Gene3D" id="3.10.450.50">
    <property type="match status" value="1"/>
</dbReference>